<dbReference type="GO" id="GO:0046872">
    <property type="term" value="F:metal ion binding"/>
    <property type="evidence" value="ECO:0007669"/>
    <property type="project" value="UniProtKB-KW"/>
</dbReference>
<evidence type="ECO:0000256" key="5">
    <source>
        <dbReference type="ARBA" id="ARBA00022842"/>
    </source>
</evidence>
<name>A0AAX1M6D2_GLAPU</name>
<dbReference type="GO" id="GO:0016874">
    <property type="term" value="F:ligase activity"/>
    <property type="evidence" value="ECO:0007669"/>
    <property type="project" value="UniProtKB-KW"/>
</dbReference>
<keyword evidence="2" id="KW-0479">Metal-binding</keyword>
<keyword evidence="5" id="KW-0460">Magnesium</keyword>
<proteinExistence type="predicted"/>
<organism evidence="7 8">
    <name type="scientific">Glaesserella parasuis</name>
    <name type="common">Haemophilus parasuis</name>
    <dbReference type="NCBI Taxonomy" id="738"/>
    <lineage>
        <taxon>Bacteria</taxon>
        <taxon>Pseudomonadati</taxon>
        <taxon>Pseudomonadota</taxon>
        <taxon>Gammaproteobacteria</taxon>
        <taxon>Pasteurellales</taxon>
        <taxon>Pasteurellaceae</taxon>
        <taxon>Glaesserella</taxon>
    </lineage>
</organism>
<dbReference type="Proteomes" id="UP000662736">
    <property type="component" value="Chromosome"/>
</dbReference>
<dbReference type="InterPro" id="IPR016185">
    <property type="entry name" value="PreATP-grasp_dom_sf"/>
</dbReference>
<gene>
    <name evidence="7" type="ORF">J1G54_01415</name>
</gene>
<evidence type="ECO:0000256" key="4">
    <source>
        <dbReference type="ARBA" id="ARBA00022840"/>
    </source>
</evidence>
<dbReference type="EMBL" id="CP071491">
    <property type="protein sequence ID" value="QSX17264.1"/>
    <property type="molecule type" value="Genomic_DNA"/>
</dbReference>
<keyword evidence="4" id="KW-0067">ATP-binding</keyword>
<evidence type="ECO:0000256" key="2">
    <source>
        <dbReference type="ARBA" id="ARBA00022723"/>
    </source>
</evidence>
<evidence type="ECO:0000256" key="3">
    <source>
        <dbReference type="ARBA" id="ARBA00022741"/>
    </source>
</evidence>
<dbReference type="InterPro" id="IPR005494">
    <property type="entry name" value="GSPS_pre-ATP-grasp-like_dom"/>
</dbReference>
<keyword evidence="3" id="KW-0547">Nucleotide-binding</keyword>
<protein>
    <submittedName>
        <fullName evidence="7">Glutathionylspermidine synthase family protein</fullName>
    </submittedName>
</protein>
<evidence type="ECO:0000256" key="1">
    <source>
        <dbReference type="ARBA" id="ARBA00022598"/>
    </source>
</evidence>
<dbReference type="Gene3D" id="3.30.1490.330">
    <property type="match status" value="1"/>
</dbReference>
<keyword evidence="1" id="KW-0436">Ligase</keyword>
<dbReference type="SUPFAM" id="SSF52440">
    <property type="entry name" value="PreATP-grasp domain"/>
    <property type="match status" value="1"/>
</dbReference>
<evidence type="ECO:0000313" key="8">
    <source>
        <dbReference type="Proteomes" id="UP000662736"/>
    </source>
</evidence>
<evidence type="ECO:0000259" key="6">
    <source>
        <dbReference type="Pfam" id="PF03738"/>
    </source>
</evidence>
<reference evidence="7" key="1">
    <citation type="submission" date="2021-03" db="EMBL/GenBank/DDBJ databases">
        <title>Characterization of a novel Integrative Conjugative Element in Glaesserella parasuis.</title>
        <authorList>
            <person name="Hu G."/>
            <person name="Sun H."/>
        </authorList>
    </citation>
    <scope>NUCLEOTIDE SEQUENCE</scope>
    <source>
        <strain evidence="7">GHP1807</strain>
    </source>
</reference>
<dbReference type="Pfam" id="PF03738">
    <property type="entry name" value="GSP_synth"/>
    <property type="match status" value="1"/>
</dbReference>
<accession>A0AAX1M6D2</accession>
<evidence type="ECO:0000313" key="7">
    <source>
        <dbReference type="EMBL" id="QSX17264.1"/>
    </source>
</evidence>
<sequence length="158" mass="18446">MLGGCSEQLIQRDVYRTKEDWGNIDYLCETAFLAGWNIHQLAVEDIGYDDENQQFVDLHGNNIDLIFKLYPLEWLTKTDFATYIPTAKTQFIELMWKKYPNHPLLLPTYLSKHQISHSTDLWIKKTILGREEANIFYHSEHQGIEFPAKGSEPSSFYG</sequence>
<dbReference type="GO" id="GO:0005524">
    <property type="term" value="F:ATP binding"/>
    <property type="evidence" value="ECO:0007669"/>
    <property type="project" value="UniProtKB-KW"/>
</dbReference>
<dbReference type="AlphaFoldDB" id="A0AAX1M6D2"/>
<feature type="domain" description="Glutathionylspermidine synthase pre-ATP-grasp-like" evidence="6">
    <location>
        <begin position="14"/>
        <end position="144"/>
    </location>
</feature>